<sequence>MKHLLNLALFVFTLNLVAQKPCDYSTNVTDSIGTYKSTKDYIINEKHFGGSSSYIFYSLALTDGTPTLNVQTLSKSKDFITANCFDKDSKIFLQLSNGKIITLLHTDQENCGTMIRDDKGFDNRINSGTFFFMKGSMEELKRSTVSLMRIKYLTSIEDYVLPKELKSELDQTIYYPETYFMDNLKCIE</sequence>
<protein>
    <submittedName>
        <fullName evidence="1">Uncharacterized protein</fullName>
    </submittedName>
</protein>
<gene>
    <name evidence="1" type="ORF">SAMN05444396_1096</name>
</gene>
<evidence type="ECO:0000313" key="1">
    <source>
        <dbReference type="EMBL" id="SHG33638.1"/>
    </source>
</evidence>
<dbReference type="AlphaFoldDB" id="A0A1M5IZ75"/>
<accession>A0A1M5IZ75</accession>
<dbReference type="EMBL" id="FQWE01000009">
    <property type="protein sequence ID" value="SHG33638.1"/>
    <property type="molecule type" value="Genomic_DNA"/>
</dbReference>
<dbReference type="Proteomes" id="UP000184036">
    <property type="component" value="Unassembled WGS sequence"/>
</dbReference>
<organism evidence="1 2">
    <name type="scientific">Flavobacterium segetis</name>
    <dbReference type="NCBI Taxonomy" id="271157"/>
    <lineage>
        <taxon>Bacteria</taxon>
        <taxon>Pseudomonadati</taxon>
        <taxon>Bacteroidota</taxon>
        <taxon>Flavobacteriia</taxon>
        <taxon>Flavobacteriales</taxon>
        <taxon>Flavobacteriaceae</taxon>
        <taxon>Flavobacterium</taxon>
    </lineage>
</organism>
<dbReference type="STRING" id="271157.SAMN05444396_1096"/>
<evidence type="ECO:0000313" key="2">
    <source>
        <dbReference type="Proteomes" id="UP000184036"/>
    </source>
</evidence>
<reference evidence="2" key="1">
    <citation type="submission" date="2016-11" db="EMBL/GenBank/DDBJ databases">
        <authorList>
            <person name="Varghese N."/>
            <person name="Submissions S."/>
        </authorList>
    </citation>
    <scope>NUCLEOTIDE SEQUENCE [LARGE SCALE GENOMIC DNA]</scope>
    <source>
        <strain evidence="2">DSM 19741</strain>
    </source>
</reference>
<dbReference type="OrthoDB" id="1372254at2"/>
<dbReference type="RefSeq" id="WP_072992803.1">
    <property type="nucleotide sequence ID" value="NZ_FQWE01000009.1"/>
</dbReference>
<name>A0A1M5IZ75_9FLAO</name>
<keyword evidence="2" id="KW-1185">Reference proteome</keyword>
<proteinExistence type="predicted"/>